<dbReference type="GO" id="GO:0015171">
    <property type="term" value="F:amino acid transmembrane transporter activity"/>
    <property type="evidence" value="ECO:0007669"/>
    <property type="project" value="TreeGrafter"/>
</dbReference>
<dbReference type="FunFam" id="1.20.1740.10:FF:000006">
    <property type="entry name" value="General amino acid permease"/>
    <property type="match status" value="1"/>
</dbReference>
<dbReference type="PANTHER" id="PTHR43341:SF39">
    <property type="entry name" value="AMINO ACID TRANSPORTER (EUROFUNG)-RELATED"/>
    <property type="match status" value="1"/>
</dbReference>
<keyword evidence="10" id="KW-1185">Reference proteome</keyword>
<reference evidence="10" key="1">
    <citation type="journal article" date="2016" name="Genome Biol. Evol.">
        <title>Comparative 'omics' of the Fusarium fujikuroi species complex highlights differences in genetic potential and metabolite synthesis.</title>
        <authorList>
            <person name="Niehaus E.-M."/>
            <person name="Muensterkoetter M."/>
            <person name="Proctor R.H."/>
            <person name="Brown D.W."/>
            <person name="Sharon A."/>
            <person name="Idan Y."/>
            <person name="Oren-Young L."/>
            <person name="Sieber C.M."/>
            <person name="Novak O."/>
            <person name="Pencik A."/>
            <person name="Tarkowska D."/>
            <person name="Hromadova K."/>
            <person name="Freeman S."/>
            <person name="Maymon M."/>
            <person name="Elazar M."/>
            <person name="Youssef S.A."/>
            <person name="El-Shabrawy E.S.M."/>
            <person name="Shalaby A.B.A."/>
            <person name="Houterman P."/>
            <person name="Brock N.L."/>
            <person name="Burkhardt I."/>
            <person name="Tsavkelova E.A."/>
            <person name="Dickschat J.S."/>
            <person name="Galuszka P."/>
            <person name="Gueldener U."/>
            <person name="Tudzynski B."/>
        </authorList>
    </citation>
    <scope>NUCLEOTIDE SEQUENCE [LARGE SCALE GENOMIC DNA]</scope>
    <source>
        <strain evidence="10">MRC7560</strain>
    </source>
</reference>
<dbReference type="Gene3D" id="1.20.1740.10">
    <property type="entry name" value="Amino acid/polyamine transporter I"/>
    <property type="match status" value="1"/>
</dbReference>
<dbReference type="Pfam" id="PF00324">
    <property type="entry name" value="AA_permease"/>
    <property type="match status" value="1"/>
</dbReference>
<feature type="transmembrane region" description="Helical" evidence="7">
    <location>
        <begin position="323"/>
        <end position="348"/>
    </location>
</feature>
<comment type="subcellular location">
    <subcellularLocation>
        <location evidence="1">Membrane</location>
        <topology evidence="1">Multi-pass membrane protein</topology>
    </subcellularLocation>
</comment>
<sequence length="528" mass="57496">MDKDEKIVCSDMPADVEMASGNTEVIPSSGLKRELGSRHINMIAVAGMIGTGLFLSSGQVIATAGPVGALLAYTLMGFVTAGVAYTTGEITAFMPSTGGFVRHATKFVEPALGAATGWNFWYTMAINMPAEISAAATLVQFWNTSINPGVWITIFLLFIIVANLCGAKLYGESEVVFASLKIMLIIGLIIGGLVIDLGGAPNHERLGFRYWIHPGAFNTYIKDGSGGRFLAFWKAMLPAAFSYGNIQVVAISGSETRNPRKLIPAATKKTFYRIFFFYFCSIFIVGLIVPYNDPALGVSTGTASQSPFVIAFQRSGVSVVPSIINAVVCTSAISSGSACIFIASRTLFGLSCDGHAPKFFQRCNRFGTPHYAVGMSCLLSPLVYLTVVNNTSVVFSWFVNITTVAGLIGWVVIQVTYLRFFASLKKQGYSREELPYKSPFQPYVAWATLLMVSLVILFCGFDVFVKGHFTAQGFITCYINIAIFAVLYAIFKIRLRSKVIPTSQVELSEEFRSIRDEKQAEEASQRQK</sequence>
<comment type="caution">
    <text evidence="9">The sequence shown here is derived from an EMBL/GenBank/DDBJ whole genome shotgun (WGS) entry which is preliminary data.</text>
</comment>
<keyword evidence="3 7" id="KW-0812">Transmembrane</keyword>
<gene>
    <name evidence="9" type="ORF">FMAN_14031</name>
</gene>
<feature type="transmembrane region" description="Helical" evidence="7">
    <location>
        <begin position="270"/>
        <end position="291"/>
    </location>
</feature>
<dbReference type="GO" id="GO:0016020">
    <property type="term" value="C:membrane"/>
    <property type="evidence" value="ECO:0007669"/>
    <property type="project" value="UniProtKB-SubCell"/>
</dbReference>
<dbReference type="InterPro" id="IPR004841">
    <property type="entry name" value="AA-permease/SLC12A_dom"/>
</dbReference>
<dbReference type="RefSeq" id="XP_041683925.1">
    <property type="nucleotide sequence ID" value="XM_041833576.1"/>
</dbReference>
<evidence type="ECO:0000256" key="2">
    <source>
        <dbReference type="ARBA" id="ARBA00022448"/>
    </source>
</evidence>
<feature type="domain" description="Amino acid permease/ SLC12A" evidence="8">
    <location>
        <begin position="39"/>
        <end position="498"/>
    </location>
</feature>
<dbReference type="PANTHER" id="PTHR43341">
    <property type="entry name" value="AMINO ACID PERMEASE"/>
    <property type="match status" value="1"/>
</dbReference>
<dbReference type="VEuPathDB" id="FungiDB:FMAN_14031"/>
<evidence type="ECO:0000256" key="5">
    <source>
        <dbReference type="ARBA" id="ARBA00022989"/>
    </source>
</evidence>
<feature type="transmembrane region" description="Helical" evidence="7">
    <location>
        <begin position="394"/>
        <end position="422"/>
    </location>
</feature>
<feature type="transmembrane region" description="Helical" evidence="7">
    <location>
        <begin position="471"/>
        <end position="491"/>
    </location>
</feature>
<keyword evidence="4" id="KW-0029">Amino-acid transport</keyword>
<evidence type="ECO:0000313" key="9">
    <source>
        <dbReference type="EMBL" id="CVK96167.1"/>
    </source>
</evidence>
<proteinExistence type="predicted"/>
<evidence type="ECO:0000256" key="4">
    <source>
        <dbReference type="ARBA" id="ARBA00022970"/>
    </source>
</evidence>
<evidence type="ECO:0000313" key="10">
    <source>
        <dbReference type="Proteomes" id="UP000184255"/>
    </source>
</evidence>
<keyword evidence="6 7" id="KW-0472">Membrane</keyword>
<dbReference type="PIRSF" id="PIRSF006060">
    <property type="entry name" value="AA_transporter"/>
    <property type="match status" value="1"/>
</dbReference>
<protein>
    <submittedName>
        <fullName evidence="9">Probable general amino acid permease</fullName>
    </submittedName>
</protein>
<evidence type="ECO:0000256" key="3">
    <source>
        <dbReference type="ARBA" id="ARBA00022692"/>
    </source>
</evidence>
<feature type="transmembrane region" description="Helical" evidence="7">
    <location>
        <begin position="40"/>
        <end position="61"/>
    </location>
</feature>
<organism evidence="9 10">
    <name type="scientific">Fusarium mangiferae</name>
    <name type="common">Mango malformation disease fungus</name>
    <dbReference type="NCBI Taxonomy" id="192010"/>
    <lineage>
        <taxon>Eukaryota</taxon>
        <taxon>Fungi</taxon>
        <taxon>Dikarya</taxon>
        <taxon>Ascomycota</taxon>
        <taxon>Pezizomycotina</taxon>
        <taxon>Sordariomycetes</taxon>
        <taxon>Hypocreomycetidae</taxon>
        <taxon>Hypocreales</taxon>
        <taxon>Nectriaceae</taxon>
        <taxon>Fusarium</taxon>
        <taxon>Fusarium fujikuroi species complex</taxon>
    </lineage>
</organism>
<dbReference type="InterPro" id="IPR050524">
    <property type="entry name" value="APC_YAT"/>
</dbReference>
<dbReference type="AlphaFoldDB" id="A0A1L7TLL5"/>
<accession>A0A1L7TLL5</accession>
<evidence type="ECO:0000256" key="6">
    <source>
        <dbReference type="ARBA" id="ARBA00023136"/>
    </source>
</evidence>
<feature type="transmembrane region" description="Helical" evidence="7">
    <location>
        <begin position="443"/>
        <end position="465"/>
    </location>
</feature>
<feature type="transmembrane region" description="Helical" evidence="7">
    <location>
        <begin position="67"/>
        <end position="86"/>
    </location>
</feature>
<feature type="transmembrane region" description="Helical" evidence="7">
    <location>
        <begin position="176"/>
        <end position="195"/>
    </location>
</feature>
<evidence type="ECO:0000256" key="1">
    <source>
        <dbReference type="ARBA" id="ARBA00004141"/>
    </source>
</evidence>
<dbReference type="GeneID" id="65093280"/>
<evidence type="ECO:0000259" key="8">
    <source>
        <dbReference type="Pfam" id="PF00324"/>
    </source>
</evidence>
<keyword evidence="2" id="KW-0813">Transport</keyword>
<feature type="transmembrane region" description="Helical" evidence="7">
    <location>
        <begin position="369"/>
        <end position="388"/>
    </location>
</feature>
<keyword evidence="5 7" id="KW-1133">Transmembrane helix</keyword>
<feature type="transmembrane region" description="Helical" evidence="7">
    <location>
        <begin position="150"/>
        <end position="170"/>
    </location>
</feature>
<evidence type="ECO:0000256" key="7">
    <source>
        <dbReference type="SAM" id="Phobius"/>
    </source>
</evidence>
<dbReference type="EMBL" id="FCQH01000007">
    <property type="protein sequence ID" value="CVK96167.1"/>
    <property type="molecule type" value="Genomic_DNA"/>
</dbReference>
<dbReference type="Proteomes" id="UP000184255">
    <property type="component" value="Unassembled WGS sequence"/>
</dbReference>
<name>A0A1L7TLL5_FUSMA</name>